<accession>D3UYI9</accession>
<dbReference type="AlphaFoldDB" id="D3UYI9"/>
<reference evidence="1" key="1">
    <citation type="journal article" date="2011" name="PLoS ONE">
        <title>The entomopathogenic bacterial endosymbionts xenorhabdus and photorhabdus: convergent lifestyles from divergent genomes.</title>
        <authorList>
            <person name="Chaston J.M."/>
            <person name="Suen G."/>
            <person name="Tucker S.L."/>
            <person name="Andersen A.W."/>
            <person name="Bhasin A."/>
            <person name="Bode E."/>
            <person name="Bode H.B."/>
            <person name="Brachmann A.O."/>
            <person name="Cowles C.E."/>
            <person name="Cowles K.N."/>
            <person name="Darby C."/>
            <person name="de Leon L."/>
            <person name="Drace K."/>
            <person name="Du Z."/>
            <person name="Givaudan A."/>
            <person name="Herbert Tran E.E."/>
            <person name="Jewell K.A."/>
            <person name="Knack J.J."/>
            <person name="Krasomil-Osterfeld K.C."/>
            <person name="Kukor R."/>
            <person name="Lanois A."/>
            <person name="Latreille P."/>
            <person name="Leimgruber N.K."/>
            <person name="Lipke C.M."/>
            <person name="Liu R."/>
            <person name="Lu X."/>
            <person name="Martens E.C."/>
            <person name="Marri P.R."/>
            <person name="Medigue C."/>
            <person name="Menard M.L."/>
            <person name="Miller N.M."/>
            <person name="Morales-Soto N."/>
            <person name="Norton S."/>
            <person name="Ogier J.C."/>
            <person name="Orchard S.S."/>
            <person name="Park D."/>
            <person name="Park Y."/>
            <person name="Qurollo B.A."/>
            <person name="Sugar D.R."/>
            <person name="Richards G.R."/>
            <person name="Rouy Z."/>
            <person name="Slominski B."/>
            <person name="Slominski K."/>
            <person name="Snyder H."/>
            <person name="Tjaden B.C."/>
            <person name="van der Hoeven R."/>
            <person name="Welch R.D."/>
            <person name="Wheeler C."/>
            <person name="Xiang B."/>
            <person name="Barbazuk B."/>
            <person name="Gaudriault S."/>
            <person name="Goodner B."/>
            <person name="Slater S.C."/>
            <person name="Forst S."/>
            <person name="Goldman B.S."/>
            <person name="Goodrich-Blair H."/>
        </authorList>
    </citation>
    <scope>NUCLEOTIDE SEQUENCE [LARGE SCALE GENOMIC DNA]</scope>
    <source>
        <strain evidence="1">SS-2004</strain>
    </source>
</reference>
<gene>
    <name evidence="1" type="ordered locus">XBJ1_0216</name>
</gene>
<sequence length="66" mass="7884">MIHLTQETLELNIMGKFGKEKLTQKDLKLKITKNKTIITTIKIEEEKTIEYKPKFIFKSILFKKEE</sequence>
<name>D3UYI9_XENBS</name>
<evidence type="ECO:0000313" key="2">
    <source>
        <dbReference type="Proteomes" id="UP000002045"/>
    </source>
</evidence>
<proteinExistence type="predicted"/>
<organism evidence="1 2">
    <name type="scientific">Xenorhabdus bovienii (strain SS-2004)</name>
    <name type="common">Xenorhabdus nematophila subsp. bovienii</name>
    <dbReference type="NCBI Taxonomy" id="406818"/>
    <lineage>
        <taxon>Bacteria</taxon>
        <taxon>Pseudomonadati</taxon>
        <taxon>Pseudomonadota</taxon>
        <taxon>Gammaproteobacteria</taxon>
        <taxon>Enterobacterales</taxon>
        <taxon>Morganellaceae</taxon>
        <taxon>Xenorhabdus</taxon>
    </lineage>
</organism>
<evidence type="ECO:0000313" key="1">
    <source>
        <dbReference type="EMBL" id="CBJ79367.1"/>
    </source>
</evidence>
<dbReference type="EMBL" id="FN667741">
    <property type="protein sequence ID" value="CBJ79367.1"/>
    <property type="molecule type" value="Genomic_DNA"/>
</dbReference>
<protein>
    <submittedName>
        <fullName evidence="1">Uncharacterized protein</fullName>
    </submittedName>
</protein>
<dbReference type="KEGG" id="xbo:XBJ1_0216"/>
<dbReference type="Proteomes" id="UP000002045">
    <property type="component" value="Chromosome"/>
</dbReference>
<dbReference type="STRING" id="406818.XBJ1_0216"/>
<dbReference type="HOGENOM" id="CLU_3067666_0_0_6"/>